<evidence type="ECO:0000313" key="2">
    <source>
        <dbReference type="Proteomes" id="UP000828941"/>
    </source>
</evidence>
<sequence>MGTCKTLVRTSFFVLECGLGTTRCSLSPVSSSLFFSSLLSHTHARLRVASRRCFTSAQVAASIEPIGYIDEALHANSIIEPPEDQSKDTVEHLLNNKDDVTKLMKMKRKPLHFESHRWFPYLDSFKSGNGHLKSSEILEALDPYIMDERKERFRNVVKNRSYSVCLVVEGLSDFGNVSAAFRSADALGFQSVHVIACDSFKRYRENRHVSMGAEKWLDIELWDSAKDCFKVLKSRGYRITTTHVGMDAVSIYDMDWSCPTAIVVGNENRGISDEALELSDLHCSIPMKGMVDSFNVSVAAGILMHHAVCDRTSRMGCHGDLAIQERQILLAEFSLRHNRNAISIVHEYAKRKAALLT</sequence>
<dbReference type="EMBL" id="CM039428">
    <property type="protein sequence ID" value="KAI4352519.1"/>
    <property type="molecule type" value="Genomic_DNA"/>
</dbReference>
<dbReference type="Proteomes" id="UP000828941">
    <property type="component" value="Chromosome 3"/>
</dbReference>
<evidence type="ECO:0000313" key="1">
    <source>
        <dbReference type="EMBL" id="KAI4352519.1"/>
    </source>
</evidence>
<keyword evidence="2" id="KW-1185">Reference proteome</keyword>
<name>A0ACB9PXA5_BAUVA</name>
<proteinExistence type="predicted"/>
<comment type="caution">
    <text evidence="1">The sequence shown here is derived from an EMBL/GenBank/DDBJ whole genome shotgun (WGS) entry which is preliminary data.</text>
</comment>
<protein>
    <submittedName>
        <fullName evidence="1">Uncharacterized protein</fullName>
    </submittedName>
</protein>
<organism evidence="1 2">
    <name type="scientific">Bauhinia variegata</name>
    <name type="common">Purple orchid tree</name>
    <name type="synonym">Phanera variegata</name>
    <dbReference type="NCBI Taxonomy" id="167791"/>
    <lineage>
        <taxon>Eukaryota</taxon>
        <taxon>Viridiplantae</taxon>
        <taxon>Streptophyta</taxon>
        <taxon>Embryophyta</taxon>
        <taxon>Tracheophyta</taxon>
        <taxon>Spermatophyta</taxon>
        <taxon>Magnoliopsida</taxon>
        <taxon>eudicotyledons</taxon>
        <taxon>Gunneridae</taxon>
        <taxon>Pentapetalae</taxon>
        <taxon>rosids</taxon>
        <taxon>fabids</taxon>
        <taxon>Fabales</taxon>
        <taxon>Fabaceae</taxon>
        <taxon>Cercidoideae</taxon>
        <taxon>Cercideae</taxon>
        <taxon>Bauhiniinae</taxon>
        <taxon>Bauhinia</taxon>
    </lineage>
</organism>
<gene>
    <name evidence="1" type="ORF">L6164_006761</name>
</gene>
<reference evidence="1 2" key="1">
    <citation type="journal article" date="2022" name="DNA Res.">
        <title>Chromosomal-level genome assembly of the orchid tree Bauhinia variegata (Leguminosae; Cercidoideae) supports the allotetraploid origin hypothesis of Bauhinia.</title>
        <authorList>
            <person name="Zhong Y."/>
            <person name="Chen Y."/>
            <person name="Zheng D."/>
            <person name="Pang J."/>
            <person name="Liu Y."/>
            <person name="Luo S."/>
            <person name="Meng S."/>
            <person name="Qian L."/>
            <person name="Wei D."/>
            <person name="Dai S."/>
            <person name="Zhou R."/>
        </authorList>
    </citation>
    <scope>NUCLEOTIDE SEQUENCE [LARGE SCALE GENOMIC DNA]</scope>
    <source>
        <strain evidence="1">BV-YZ2020</strain>
    </source>
</reference>
<accession>A0ACB9PXA5</accession>